<organism evidence="2 3">
    <name type="scientific">Tanacetum coccineum</name>
    <dbReference type="NCBI Taxonomy" id="301880"/>
    <lineage>
        <taxon>Eukaryota</taxon>
        <taxon>Viridiplantae</taxon>
        <taxon>Streptophyta</taxon>
        <taxon>Embryophyta</taxon>
        <taxon>Tracheophyta</taxon>
        <taxon>Spermatophyta</taxon>
        <taxon>Magnoliopsida</taxon>
        <taxon>eudicotyledons</taxon>
        <taxon>Gunneridae</taxon>
        <taxon>Pentapetalae</taxon>
        <taxon>asterids</taxon>
        <taxon>campanulids</taxon>
        <taxon>Asterales</taxon>
        <taxon>Asteraceae</taxon>
        <taxon>Asteroideae</taxon>
        <taxon>Anthemideae</taxon>
        <taxon>Anthemidinae</taxon>
        <taxon>Tanacetum</taxon>
    </lineage>
</organism>
<proteinExistence type="predicted"/>
<dbReference type="PANTHER" id="PTHR46148">
    <property type="entry name" value="CHROMO DOMAIN-CONTAINING PROTEIN"/>
    <property type="match status" value="1"/>
</dbReference>
<keyword evidence="2" id="KW-0548">Nucleotidyltransferase</keyword>
<dbReference type="GO" id="GO:0003964">
    <property type="term" value="F:RNA-directed DNA polymerase activity"/>
    <property type="evidence" value="ECO:0007669"/>
    <property type="project" value="UniProtKB-KW"/>
</dbReference>
<evidence type="ECO:0000313" key="3">
    <source>
        <dbReference type="Proteomes" id="UP001151760"/>
    </source>
</evidence>
<keyword evidence="2" id="KW-0808">Transferase</keyword>
<dbReference type="SUPFAM" id="SSF53098">
    <property type="entry name" value="Ribonuclease H-like"/>
    <property type="match status" value="1"/>
</dbReference>
<dbReference type="Pfam" id="PF24626">
    <property type="entry name" value="SH3_Tf2-1"/>
    <property type="match status" value="1"/>
</dbReference>
<feature type="domain" description="Tf2-1-like SH3-like" evidence="1">
    <location>
        <begin position="82"/>
        <end position="134"/>
    </location>
</feature>
<comment type="caution">
    <text evidence="2">The sequence shown here is derived from an EMBL/GenBank/DDBJ whole genome shotgun (WGS) entry which is preliminary data.</text>
</comment>
<evidence type="ECO:0000259" key="1">
    <source>
        <dbReference type="Pfam" id="PF24626"/>
    </source>
</evidence>
<evidence type="ECO:0000313" key="2">
    <source>
        <dbReference type="EMBL" id="GJT51132.1"/>
    </source>
</evidence>
<dbReference type="Gene3D" id="3.30.420.10">
    <property type="entry name" value="Ribonuclease H-like superfamily/Ribonuclease H"/>
    <property type="match status" value="1"/>
</dbReference>
<name>A0ABQ5EKS6_9ASTR</name>
<reference evidence="2" key="2">
    <citation type="submission" date="2022-01" db="EMBL/GenBank/DDBJ databases">
        <authorList>
            <person name="Yamashiro T."/>
            <person name="Shiraishi A."/>
            <person name="Satake H."/>
            <person name="Nakayama K."/>
        </authorList>
    </citation>
    <scope>NUCLEOTIDE SEQUENCE</scope>
</reference>
<dbReference type="InterPro" id="IPR056924">
    <property type="entry name" value="SH3_Tf2-1"/>
</dbReference>
<keyword evidence="2" id="KW-0695">RNA-directed DNA polymerase</keyword>
<accession>A0ABQ5EKS6</accession>
<dbReference type="PANTHER" id="PTHR46148:SF59">
    <property type="entry name" value="NUCLEOTIDYLTRANSFERASE, RIBONUCLEASE H"/>
    <property type="match status" value="1"/>
</dbReference>
<dbReference type="Proteomes" id="UP001151760">
    <property type="component" value="Unassembled WGS sequence"/>
</dbReference>
<dbReference type="InterPro" id="IPR012337">
    <property type="entry name" value="RNaseH-like_sf"/>
</dbReference>
<reference evidence="2" key="1">
    <citation type="journal article" date="2022" name="Int. J. Mol. Sci.">
        <title>Draft Genome of Tanacetum Coccineum: Genomic Comparison of Closely Related Tanacetum-Family Plants.</title>
        <authorList>
            <person name="Yamashiro T."/>
            <person name="Shiraishi A."/>
            <person name="Nakayama K."/>
            <person name="Satake H."/>
        </authorList>
    </citation>
    <scope>NUCLEOTIDE SEQUENCE</scope>
</reference>
<dbReference type="EMBL" id="BQNB010016380">
    <property type="protein sequence ID" value="GJT51132.1"/>
    <property type="molecule type" value="Genomic_DNA"/>
</dbReference>
<keyword evidence="3" id="KW-1185">Reference proteome</keyword>
<protein>
    <submittedName>
        <fullName evidence="2">Reverse transcriptase domain-containing protein</fullName>
    </submittedName>
</protein>
<gene>
    <name evidence="2" type="ORF">Tco_0977289</name>
</gene>
<dbReference type="InterPro" id="IPR036397">
    <property type="entry name" value="RNaseH_sf"/>
</dbReference>
<sequence>MGTPLDMSTAYHPETDGQSERTIQTLEDMLRASTPFEALYGRKCRSPVCWVEVGDAQLTGPELIHKTTEKIVQIKQRIQAARVVRFGKRGKLNPRYNGPFKMLAKVGTVAYRLELPQQLSRVHSTFHVSNLNKCLSDEPLAVPLDEIRIDDKLCFVEEPVEITDIKVKRLKQSCIPIIKVQWNSKRGPEFTWEREDQFRKNYP</sequence>